<feature type="chain" id="PRO_5041737863" description="MD-2-related lipid-recognition domain-containing protein" evidence="1">
    <location>
        <begin position="23"/>
        <end position="504"/>
    </location>
</feature>
<dbReference type="PANTHER" id="PTHR45669">
    <property type="entry name" value="GLUTAREDOXIN DOMAIN-CONTAINING CYSTEINE-RICH PROTEIN CG12206-RELATED"/>
    <property type="match status" value="1"/>
</dbReference>
<dbReference type="Gene3D" id="2.60.40.770">
    <property type="match status" value="1"/>
</dbReference>
<dbReference type="InterPro" id="IPR003172">
    <property type="entry name" value="ML_dom"/>
</dbReference>
<evidence type="ECO:0000313" key="3">
    <source>
        <dbReference type="EMBL" id="KAK2970781.1"/>
    </source>
</evidence>
<accession>A0AA88R0S5</accession>
<evidence type="ECO:0000256" key="1">
    <source>
        <dbReference type="SAM" id="SignalP"/>
    </source>
</evidence>
<dbReference type="GO" id="GO:0032366">
    <property type="term" value="P:intracellular sterol transport"/>
    <property type="evidence" value="ECO:0007669"/>
    <property type="project" value="InterPro"/>
</dbReference>
<dbReference type="SUPFAM" id="SSF81296">
    <property type="entry name" value="E set domains"/>
    <property type="match status" value="1"/>
</dbReference>
<dbReference type="InterPro" id="IPR036249">
    <property type="entry name" value="Thioredoxin-like_sf"/>
</dbReference>
<keyword evidence="1" id="KW-0732">Signal</keyword>
<dbReference type="CDD" id="cd00917">
    <property type="entry name" value="PG-PI_TP"/>
    <property type="match status" value="1"/>
</dbReference>
<evidence type="ECO:0000259" key="2">
    <source>
        <dbReference type="SMART" id="SM00737"/>
    </source>
</evidence>
<dbReference type="InterPro" id="IPR033917">
    <property type="entry name" value="ML_PG-PI_TP"/>
</dbReference>
<evidence type="ECO:0000313" key="4">
    <source>
        <dbReference type="Proteomes" id="UP001187471"/>
    </source>
</evidence>
<dbReference type="InterPro" id="IPR002109">
    <property type="entry name" value="Glutaredoxin"/>
</dbReference>
<dbReference type="Pfam" id="PF02221">
    <property type="entry name" value="E1_DerP2_DerF2"/>
    <property type="match status" value="1"/>
</dbReference>
<protein>
    <recommendedName>
        <fullName evidence="2">MD-2-related lipid-recognition domain-containing protein</fullName>
    </recommendedName>
</protein>
<proteinExistence type="predicted"/>
<dbReference type="Gene3D" id="3.40.30.10">
    <property type="entry name" value="Glutaredoxin"/>
    <property type="match status" value="1"/>
</dbReference>
<dbReference type="Proteomes" id="UP001187471">
    <property type="component" value="Unassembled WGS sequence"/>
</dbReference>
<sequence length="504" mass="55793">MALLQFKLFFLSLCLLAPLTRATDVKYCDMKADYDIKVSGVEISPYPVARGKETTFSIAASTSSPQFLWLFVLFYFLYFIDSMGYDPSLYPDKAVSGGKLIIDVSYFGWQIHSESHDLCSETSCPVSAGDFMISHSQVLPGFTPPGSYSLKMRMVDDKKHQLTCIGFDFSIGFVASDNVAEIIQVKQASPEMKDIRGRLLKKLKSISAIATLKQGLVFQVATPECRGHEHKHNSHPEAFPCRTNVSELVNFDEDEETGLIPQTRSKDSAPAIDEEGEAALGSRGNNACTVPLADQVQLLTASQTCNFQPDPIEDIDISAKAERQLNSHSSSKAMTMEAEEHSSLLDFEEKCPPGGKDSVIIYTTSLRGIRKTFEDCNTIQFLLESFRVLYHERDISMHLEFREELWRVFGGRVVPPRVFIRGRYIGGADEVVGLHEQGKLRKLLDGIPINPSDSPCIGCAGVRFVLCVNCNGSCKVSPEGYNAELPIQCPDCNENGLTKCPVCC</sequence>
<feature type="domain" description="MD-2-related lipid-recognition" evidence="2">
    <location>
        <begin position="25"/>
        <end position="169"/>
    </location>
</feature>
<gene>
    <name evidence="3" type="ORF">RJ640_024975</name>
</gene>
<reference evidence="3" key="1">
    <citation type="submission" date="2022-12" db="EMBL/GenBank/DDBJ databases">
        <title>Draft genome assemblies for two species of Escallonia (Escalloniales).</title>
        <authorList>
            <person name="Chanderbali A."/>
            <person name="Dervinis C."/>
            <person name="Anghel I."/>
            <person name="Soltis D."/>
            <person name="Soltis P."/>
            <person name="Zapata F."/>
        </authorList>
    </citation>
    <scope>NUCLEOTIDE SEQUENCE</scope>
    <source>
        <strain evidence="3">UCBG92.1500</strain>
        <tissue evidence="3">Leaf</tissue>
    </source>
</reference>
<name>A0AA88R0S5_9ASTE</name>
<organism evidence="3 4">
    <name type="scientific">Escallonia rubra</name>
    <dbReference type="NCBI Taxonomy" id="112253"/>
    <lineage>
        <taxon>Eukaryota</taxon>
        <taxon>Viridiplantae</taxon>
        <taxon>Streptophyta</taxon>
        <taxon>Embryophyta</taxon>
        <taxon>Tracheophyta</taxon>
        <taxon>Spermatophyta</taxon>
        <taxon>Magnoliopsida</taxon>
        <taxon>eudicotyledons</taxon>
        <taxon>Gunneridae</taxon>
        <taxon>Pentapetalae</taxon>
        <taxon>asterids</taxon>
        <taxon>campanulids</taxon>
        <taxon>Escalloniales</taxon>
        <taxon>Escalloniaceae</taxon>
        <taxon>Escallonia</taxon>
    </lineage>
</organism>
<dbReference type="PANTHER" id="PTHR45669:SF14">
    <property type="entry name" value="EMB|CAB81925.1-RELATED"/>
    <property type="match status" value="1"/>
</dbReference>
<dbReference type="AlphaFoldDB" id="A0AA88R0S5"/>
<keyword evidence="4" id="KW-1185">Reference proteome</keyword>
<dbReference type="Pfam" id="PF00462">
    <property type="entry name" value="Glutaredoxin"/>
    <property type="match status" value="1"/>
</dbReference>
<dbReference type="PROSITE" id="PS51354">
    <property type="entry name" value="GLUTAREDOXIN_2"/>
    <property type="match status" value="1"/>
</dbReference>
<comment type="caution">
    <text evidence="3">The sequence shown here is derived from an EMBL/GenBank/DDBJ whole genome shotgun (WGS) entry which is preliminary data.</text>
</comment>
<dbReference type="SMART" id="SM00737">
    <property type="entry name" value="ML"/>
    <property type="match status" value="1"/>
</dbReference>
<dbReference type="SUPFAM" id="SSF52833">
    <property type="entry name" value="Thioredoxin-like"/>
    <property type="match status" value="1"/>
</dbReference>
<dbReference type="Pfam" id="PF23733">
    <property type="entry name" value="GRXCR1-2_C"/>
    <property type="match status" value="1"/>
</dbReference>
<dbReference type="InterPro" id="IPR014756">
    <property type="entry name" value="Ig_E-set"/>
</dbReference>
<dbReference type="CDD" id="cd03031">
    <property type="entry name" value="GRX_GRX_like"/>
    <property type="match status" value="1"/>
</dbReference>
<feature type="signal peptide" evidence="1">
    <location>
        <begin position="1"/>
        <end position="22"/>
    </location>
</feature>
<dbReference type="EMBL" id="JAVXUO010002648">
    <property type="protein sequence ID" value="KAK2970781.1"/>
    <property type="molecule type" value="Genomic_DNA"/>
</dbReference>